<organism evidence="6">
    <name type="scientific">Enterobius vermicularis</name>
    <name type="common">Human pinworm</name>
    <dbReference type="NCBI Taxonomy" id="51028"/>
    <lineage>
        <taxon>Eukaryota</taxon>
        <taxon>Metazoa</taxon>
        <taxon>Ecdysozoa</taxon>
        <taxon>Nematoda</taxon>
        <taxon>Chromadorea</taxon>
        <taxon>Rhabditida</taxon>
        <taxon>Spirurina</taxon>
        <taxon>Oxyuridomorpha</taxon>
        <taxon>Oxyuroidea</taxon>
        <taxon>Oxyuridae</taxon>
        <taxon>Enterobius</taxon>
    </lineage>
</organism>
<feature type="domain" description="RING-type" evidence="5">
    <location>
        <begin position="22"/>
        <end position="58"/>
    </location>
</feature>
<keyword evidence="1 3" id="KW-0479">Metal-binding</keyword>
<evidence type="ECO:0000256" key="4">
    <source>
        <dbReference type="SAM" id="SignalP"/>
    </source>
</evidence>
<sequence>LKIFIPAFAFLIFSPPSSLCSCVICYENLNIEDISAIPCGHTFHYKCLLSWIRASFLCKLTTLLSTFNVFFRLFFSLEGKDDSEGSAGGSLNNENKTREVSIHNFLLAVSQDIC</sequence>
<dbReference type="InterPro" id="IPR013083">
    <property type="entry name" value="Znf_RING/FYVE/PHD"/>
</dbReference>
<reference evidence="6" key="1">
    <citation type="submission" date="2017-02" db="UniProtKB">
        <authorList>
            <consortium name="WormBaseParasite"/>
        </authorList>
    </citation>
    <scope>IDENTIFICATION</scope>
</reference>
<dbReference type="InterPro" id="IPR001841">
    <property type="entry name" value="Znf_RING"/>
</dbReference>
<evidence type="ECO:0000256" key="2">
    <source>
        <dbReference type="ARBA" id="ARBA00022833"/>
    </source>
</evidence>
<dbReference type="Gene3D" id="3.30.40.10">
    <property type="entry name" value="Zinc/RING finger domain, C3HC4 (zinc finger)"/>
    <property type="match status" value="1"/>
</dbReference>
<dbReference type="WBParaSite" id="EVEC_0000630301-mRNA-1">
    <property type="protein sequence ID" value="EVEC_0000630301-mRNA-1"/>
    <property type="gene ID" value="EVEC_0000630301"/>
</dbReference>
<evidence type="ECO:0000256" key="1">
    <source>
        <dbReference type="ARBA" id="ARBA00022771"/>
    </source>
</evidence>
<dbReference type="SMART" id="SM00184">
    <property type="entry name" value="RING"/>
    <property type="match status" value="1"/>
</dbReference>
<name>A0A0N4V7N3_ENTVE</name>
<dbReference type="GO" id="GO:0008270">
    <property type="term" value="F:zinc ion binding"/>
    <property type="evidence" value="ECO:0007669"/>
    <property type="project" value="UniProtKB-KW"/>
</dbReference>
<dbReference type="PROSITE" id="PS50089">
    <property type="entry name" value="ZF_RING_2"/>
    <property type="match status" value="1"/>
</dbReference>
<protein>
    <submittedName>
        <fullName evidence="6">RING-type domain-containing protein</fullName>
    </submittedName>
</protein>
<evidence type="ECO:0000313" key="6">
    <source>
        <dbReference type="WBParaSite" id="EVEC_0000630301-mRNA-1"/>
    </source>
</evidence>
<feature type="chain" id="PRO_5005887404" evidence="4">
    <location>
        <begin position="21"/>
        <end position="114"/>
    </location>
</feature>
<keyword evidence="1 3" id="KW-0863">Zinc-finger</keyword>
<evidence type="ECO:0000259" key="5">
    <source>
        <dbReference type="PROSITE" id="PS50089"/>
    </source>
</evidence>
<evidence type="ECO:0000256" key="3">
    <source>
        <dbReference type="PROSITE-ProRule" id="PRU00175"/>
    </source>
</evidence>
<proteinExistence type="predicted"/>
<dbReference type="AlphaFoldDB" id="A0A0N4V7N3"/>
<feature type="signal peptide" evidence="4">
    <location>
        <begin position="1"/>
        <end position="20"/>
    </location>
</feature>
<dbReference type="SUPFAM" id="SSF57850">
    <property type="entry name" value="RING/U-box"/>
    <property type="match status" value="1"/>
</dbReference>
<dbReference type="Pfam" id="PF13639">
    <property type="entry name" value="zf-RING_2"/>
    <property type="match status" value="1"/>
</dbReference>
<keyword evidence="2" id="KW-0862">Zinc</keyword>
<accession>A0A0N4V7N3</accession>
<keyword evidence="4" id="KW-0732">Signal</keyword>